<organism evidence="1 2">
    <name type="scientific">Synechococcus phage S-SBP1</name>
    <dbReference type="NCBI Taxonomy" id="2735125"/>
    <lineage>
        <taxon>Viruses</taxon>
        <taxon>Duplodnaviria</taxon>
        <taxon>Heunggongvirae</taxon>
        <taxon>Uroviricota</taxon>
        <taxon>Caudoviricetes</taxon>
        <taxon>Autographivirales</taxon>
        <taxon>Sechaudvirinae</taxon>
        <taxon>Spiovirus</taxon>
        <taxon>Spiovirus sbp1</taxon>
    </lineage>
</organism>
<proteinExistence type="predicted"/>
<name>A0A6M4ELZ8_9CAUD</name>
<keyword evidence="2" id="KW-1185">Reference proteome</keyword>
<accession>A0A6M4ELZ8</accession>
<evidence type="ECO:0000313" key="2">
    <source>
        <dbReference type="Proteomes" id="UP000502509"/>
    </source>
</evidence>
<sequence length="84" mass="9342">MIEALVSLSIAAIAGGAALNSRLHNRINSVHERISALDRRIDGIELTVASDYVKKSELSDMISRMEDHMVRIENKLDQIVLRNG</sequence>
<evidence type="ECO:0000313" key="1">
    <source>
        <dbReference type="EMBL" id="QJQ82616.1"/>
    </source>
</evidence>
<dbReference type="Proteomes" id="UP000502509">
    <property type="component" value="Segment"/>
</dbReference>
<reference evidence="1 2" key="1">
    <citation type="submission" date="2020-05" db="EMBL/GenBank/DDBJ databases">
        <title>Programmed transcriptomes of a marine cyanopodovirus and its Synechococcus host during infection.</title>
        <authorList>
            <person name="Huang S."/>
        </authorList>
    </citation>
    <scope>NUCLEOTIDE SEQUENCE [LARGE SCALE GENOMIC DNA]</scope>
</reference>
<gene>
    <name evidence="1" type="ORF">SSBP1_gp50</name>
</gene>
<dbReference type="EMBL" id="MT424636">
    <property type="protein sequence ID" value="QJQ82616.1"/>
    <property type="molecule type" value="Genomic_DNA"/>
</dbReference>
<protein>
    <submittedName>
        <fullName evidence="1">Uncharacterized protein</fullName>
    </submittedName>
</protein>